<feature type="coiled-coil region" evidence="1">
    <location>
        <begin position="204"/>
        <end position="235"/>
    </location>
</feature>
<sequence>MAEGRVDVNAHAMASEMSPDYAPLDQALTQLRHHNGELERFIDQLLQEIANLGQEVEKRASDLMNARREIDQTSQVSVQAAEENLRLSRQVVEREEALTKANAEIAQLRQQLAESAQSSTSDPASQQRIAELERQLQVAHCPTEPDAEVLAEVEQLRRDLAATKLELMRRDEAHTIIREDADQNSLVERNQALEGELHQARGHAMQLTDTIDQQRKELNQQKSAWTEELQAMRSLMERRTTAPGEPTQTQSFADTSVISDTATVCRDEVEYRANNNNTVVDSVMAQFAKLQRDVNKRRGQRR</sequence>
<evidence type="ECO:0000313" key="2">
    <source>
        <dbReference type="EMBL" id="MBA2115675.1"/>
    </source>
</evidence>
<comment type="caution">
    <text evidence="2">The sequence shown here is derived from an EMBL/GenBank/DDBJ whole genome shotgun (WGS) entry which is preliminary data.</text>
</comment>
<evidence type="ECO:0000256" key="1">
    <source>
        <dbReference type="SAM" id="Coils"/>
    </source>
</evidence>
<name>A0A7V8V669_9BACT</name>
<keyword evidence="1" id="KW-0175">Coiled coil</keyword>
<proteinExistence type="predicted"/>
<accession>A0A7V8V669</accession>
<reference evidence="2 3" key="1">
    <citation type="submission" date="2020-05" db="EMBL/GenBank/DDBJ databases">
        <title>Bremerella alba sp. nov., a novel planctomycete isolated from the surface of the macroalga Fucus spiralis.</title>
        <authorList>
            <person name="Godinho O."/>
            <person name="Botelho R."/>
            <person name="Albuquerque L."/>
            <person name="Wiegand S."/>
            <person name="Da Costa M.S."/>
            <person name="Lobo-Da-Cunha A."/>
            <person name="Jogler C."/>
            <person name="Lage O.M."/>
        </authorList>
    </citation>
    <scope>NUCLEOTIDE SEQUENCE [LARGE SCALE GENOMIC DNA]</scope>
    <source>
        <strain evidence="2 3">FF15</strain>
    </source>
</reference>
<organism evidence="2 3">
    <name type="scientific">Bremerella alba</name>
    <dbReference type="NCBI Taxonomy" id="980252"/>
    <lineage>
        <taxon>Bacteria</taxon>
        <taxon>Pseudomonadati</taxon>
        <taxon>Planctomycetota</taxon>
        <taxon>Planctomycetia</taxon>
        <taxon>Pirellulales</taxon>
        <taxon>Pirellulaceae</taxon>
        <taxon>Bremerella</taxon>
    </lineage>
</organism>
<protein>
    <submittedName>
        <fullName evidence="2">Uncharacterized protein</fullName>
    </submittedName>
</protein>
<evidence type="ECO:0000313" key="3">
    <source>
        <dbReference type="Proteomes" id="UP000551616"/>
    </source>
</evidence>
<gene>
    <name evidence="2" type="ORF">HOV93_28590</name>
</gene>
<dbReference type="Proteomes" id="UP000551616">
    <property type="component" value="Unassembled WGS sequence"/>
</dbReference>
<feature type="coiled-coil region" evidence="1">
    <location>
        <begin position="35"/>
        <end position="118"/>
    </location>
</feature>
<dbReference type="AlphaFoldDB" id="A0A7V8V669"/>
<keyword evidence="3" id="KW-1185">Reference proteome</keyword>
<dbReference type="EMBL" id="JABRWO010000007">
    <property type="protein sequence ID" value="MBA2115675.1"/>
    <property type="molecule type" value="Genomic_DNA"/>
</dbReference>